<name>A0A239C854_9SPHN</name>
<evidence type="ECO:0000259" key="3">
    <source>
        <dbReference type="Pfam" id="PF20169"/>
    </source>
</evidence>
<dbReference type="EMBL" id="FZOS01000002">
    <property type="protein sequence ID" value="SNS16109.1"/>
    <property type="molecule type" value="Genomic_DNA"/>
</dbReference>
<dbReference type="GO" id="GO:0016903">
    <property type="term" value="F:oxidoreductase activity, acting on the aldehyde or oxo group of donors"/>
    <property type="evidence" value="ECO:0007669"/>
    <property type="project" value="InterPro"/>
</dbReference>
<dbReference type="NCBIfam" id="NF009588">
    <property type="entry name" value="PRK13029.1"/>
    <property type="match status" value="1"/>
</dbReference>
<dbReference type="RefSeq" id="WP_089218067.1">
    <property type="nucleotide sequence ID" value="NZ_FZOS01000002.1"/>
</dbReference>
<dbReference type="PANTHER" id="PTHR48084">
    <property type="entry name" value="2-OXOGLUTARATE OXIDOREDUCTASE SUBUNIT KORB-RELATED"/>
    <property type="match status" value="1"/>
</dbReference>
<reference evidence="5" key="1">
    <citation type="submission" date="2017-06" db="EMBL/GenBank/DDBJ databases">
        <authorList>
            <person name="Varghese N."/>
            <person name="Submissions S."/>
        </authorList>
    </citation>
    <scope>NUCLEOTIDE SEQUENCE [LARGE SCALE GENOMIC DNA]</scope>
    <source>
        <strain evidence="5">LNB2</strain>
    </source>
</reference>
<dbReference type="NCBIfam" id="NF009589">
    <property type="entry name" value="PRK13030.1"/>
    <property type="match status" value="1"/>
</dbReference>
<dbReference type="InterPro" id="IPR029061">
    <property type="entry name" value="THDP-binding"/>
</dbReference>
<dbReference type="Pfam" id="PF01558">
    <property type="entry name" value="POR"/>
    <property type="match status" value="1"/>
</dbReference>
<dbReference type="InterPro" id="IPR002880">
    <property type="entry name" value="Pyrv_Fd/Flavodoxin_OxRdtase_N"/>
</dbReference>
<dbReference type="AlphaFoldDB" id="A0A239C854"/>
<accession>A0A239C854</accession>
<dbReference type="PANTHER" id="PTHR48084:SF3">
    <property type="entry name" value="SUBUNIT OF PYRUVATE:FLAVODOXIN OXIDOREDUCTASE"/>
    <property type="match status" value="1"/>
</dbReference>
<sequence>MRTIALDDKYTANNGRIYVTGSQALARLPMMQRARDEAAGLNTAGYISGYRGSPLGIYDLALWQAADHLKRHHVHFQPGTNEDLAATAVWGTQHVGLPGSDARYDGVFAIWYGKGPGVDRSGDPIKHGNYAGTNPHGGVLLLCGDDHAARSSTVAHQSEHALMHFGMPVLNPASIQDYLDLGLMGFALSRYSGCWVGFKCVTDTVDGSASVSVDPERVRIALPTDFAMPQGGLGMRAGVPPLQAERTLYELRHAAAQAFARANRLDDVAFGRREGPVRLGIATAGKSFLDVIEALGRLGIDEARAHDLGIAVFKIAMVYPLEPEGLTAFAGRCEELLVVEEKRPVLEDQIARLIVNLASGRRPRLTGKQDEQGRPLIASVGELEPDAIARVIAGRYLAMAPDASLATRLDVLGQREVPAPGAPATLTRLPSFCAGCPHNSSTRVPEGSKAMGGIGCHGLAVWMPERRTSTISHMGGEGAMWLGQEPFVNTPHMFQNLGDGTYFHSGLLAIRACVAAKANITYKILLNGAIAMTGGQPIEGEHFEGELTAPHVAAQLDAEGVGRIALVSDDPARHKGGVGFPASVSFHHRDDLDAVQRELREIPGVTAIIYDQSCATERRRLRKRGKVADPNERLFIHPDVCEGCGDCGVQSNCVALEPVETEFGRKRRINQSVCNKDYSCVKGMCPSFVSVIGGKLRTYGGAAEAFSADHLPEPAIPPIERTLGILIAGIGGNGVVTVGALLGTAAHMEGKPATVLDISGLAQRNGPVTSHVRFASADEAGHAARIPQGGTDLLLACDLVAASNPENLSKLDPERTAAVFNRFVAPTSAFAGNPDLDFGHDGLERMVGERSRDRFGIDATGLAQRLLGDAIGANMLLVGYAWQKGLVPLSRASIEAAIRLNGTQVALNLNAFALGRIMAAEPDSIADLLVPADRPVTADLAPAAALDAMVARRTEHLTAYQDAAYAARYRALVDRVRRAEEAVGTGKYALTEAVARNHAKLMAYKDEYEVARLFSSGLRRHLEGQFEGDYRLQFHLAPPLFARRDKATGRYRKIRFGPWMGRAFGLLARLKFLRGTPLDLFGYSHHRRIERQLIGDYEALVDELIATLSPANHKAAVDLASVADKVRGFDVVKDAAVRAMQDETELRRAEFAKIGEVEESREMTCSTM</sequence>
<keyword evidence="4" id="KW-0670">Pyruvate</keyword>
<dbReference type="InterPro" id="IPR002869">
    <property type="entry name" value="Pyrv_flavodox_OxRed_cen"/>
</dbReference>
<dbReference type="OrthoDB" id="9803617at2"/>
<dbReference type="CDD" id="cd02008">
    <property type="entry name" value="TPP_IOR_alpha"/>
    <property type="match status" value="1"/>
</dbReference>
<feature type="domain" description="DUF6537" evidence="3">
    <location>
        <begin position="946"/>
        <end position="1143"/>
    </location>
</feature>
<evidence type="ECO:0000259" key="2">
    <source>
        <dbReference type="Pfam" id="PF01558"/>
    </source>
</evidence>
<dbReference type="CDD" id="cd07034">
    <property type="entry name" value="TPP_PYR_PFOR_IOR-alpha_like"/>
    <property type="match status" value="1"/>
</dbReference>
<evidence type="ECO:0000256" key="1">
    <source>
        <dbReference type="ARBA" id="ARBA00023002"/>
    </source>
</evidence>
<keyword evidence="5" id="KW-1185">Reference proteome</keyword>
<dbReference type="InterPro" id="IPR019752">
    <property type="entry name" value="Pyrv/ketoisovalerate_OxRed_cat"/>
</dbReference>
<dbReference type="SUPFAM" id="SSF53323">
    <property type="entry name" value="Pyruvate-ferredoxin oxidoreductase, PFOR, domain III"/>
    <property type="match status" value="1"/>
</dbReference>
<protein>
    <submittedName>
        <fullName evidence="4">Indolepyruvate ferredoxin oxidoreductase</fullName>
    </submittedName>
</protein>
<dbReference type="InterPro" id="IPR051457">
    <property type="entry name" value="2-oxoacid:Fd_oxidoreductase"/>
</dbReference>
<evidence type="ECO:0000313" key="5">
    <source>
        <dbReference type="Proteomes" id="UP000198281"/>
    </source>
</evidence>
<dbReference type="Gene3D" id="3.40.50.970">
    <property type="match status" value="1"/>
</dbReference>
<dbReference type="SUPFAM" id="SSF52518">
    <property type="entry name" value="Thiamin diphosphate-binding fold (THDP-binding)"/>
    <property type="match status" value="2"/>
</dbReference>
<feature type="domain" description="Pyruvate/ketoisovalerate oxidoreductase catalytic" evidence="2">
    <location>
        <begin position="731"/>
        <end position="916"/>
    </location>
</feature>
<gene>
    <name evidence="4" type="ORF">SAMN06295912_10249</name>
</gene>
<keyword evidence="1" id="KW-0560">Oxidoreductase</keyword>
<dbReference type="InterPro" id="IPR046667">
    <property type="entry name" value="DUF6537"/>
</dbReference>
<dbReference type="Proteomes" id="UP000198281">
    <property type="component" value="Unassembled WGS sequence"/>
</dbReference>
<dbReference type="Pfam" id="PF20169">
    <property type="entry name" value="DUF6537"/>
    <property type="match status" value="1"/>
</dbReference>
<organism evidence="4 5">
    <name type="scientific">Edaphosphingomonas laterariae</name>
    <dbReference type="NCBI Taxonomy" id="861865"/>
    <lineage>
        <taxon>Bacteria</taxon>
        <taxon>Pseudomonadati</taxon>
        <taxon>Pseudomonadota</taxon>
        <taxon>Alphaproteobacteria</taxon>
        <taxon>Sphingomonadales</taxon>
        <taxon>Rhizorhabdaceae</taxon>
        <taxon>Edaphosphingomonas</taxon>
    </lineage>
</organism>
<evidence type="ECO:0000313" key="4">
    <source>
        <dbReference type="EMBL" id="SNS16109.1"/>
    </source>
</evidence>
<proteinExistence type="predicted"/>
<dbReference type="Gene3D" id="3.40.920.10">
    <property type="entry name" value="Pyruvate-ferredoxin oxidoreductase, PFOR, domain III"/>
    <property type="match status" value="1"/>
</dbReference>